<dbReference type="PANTHER" id="PTHR32015">
    <property type="entry name" value="FASTING INDUCED LIPASE"/>
    <property type="match status" value="1"/>
</dbReference>
<dbReference type="GO" id="GO:0016298">
    <property type="term" value="F:lipase activity"/>
    <property type="evidence" value="ECO:0007669"/>
    <property type="project" value="TreeGrafter"/>
</dbReference>
<dbReference type="SUPFAM" id="SSF53474">
    <property type="entry name" value="alpha/beta-Hydrolases"/>
    <property type="match status" value="1"/>
</dbReference>
<reference evidence="3 4" key="1">
    <citation type="submission" date="2015-10" db="EMBL/GenBank/DDBJ databases">
        <authorList>
            <person name="Gilbert D.G."/>
        </authorList>
    </citation>
    <scope>NUCLEOTIDE SEQUENCE [LARGE SCALE GENOMIC DNA]</scope>
    <source>
        <strain evidence="3 4">NRRL B-16712</strain>
    </source>
</reference>
<sequence>MTDLPLPVHYSRRAALRHRAANPRGLPPGAKKPGIEQPGIEQPGIEQPGIEQPGIEQPGIEQPGIEQPGGGKPGIEQTGAEQGGAERAGGGNAKLPVVLVHGTNGRSVSDWFTLAPLLVNDGRDVFPFDWRRARPVGDVSATHQHAVELAAFVGEVRAATGAERVDLVGHSWGAVLGQYLVRCLDGDAAGSVRSLVGLAPTYGGTTLHGVLRRPQHLPAGVRRWLDAKIPTWVEQIPDSAVLRAIQAAPAPPGVRSTTIVTRYDQMVTPYRASLRAVPGATPVVLDRRAVVGHLGILHHPAALSRVLAALRD</sequence>
<dbReference type="Pfam" id="PF00561">
    <property type="entry name" value="Abhydrolase_1"/>
    <property type="match status" value="1"/>
</dbReference>
<keyword evidence="4" id="KW-1185">Reference proteome</keyword>
<evidence type="ECO:0000256" key="1">
    <source>
        <dbReference type="SAM" id="MobiDB-lite"/>
    </source>
</evidence>
<evidence type="ECO:0000313" key="4">
    <source>
        <dbReference type="Proteomes" id="UP000053244"/>
    </source>
</evidence>
<proteinExistence type="predicted"/>
<protein>
    <recommendedName>
        <fullName evidence="2">AB hydrolase-1 domain-containing protein</fullName>
    </recommendedName>
</protein>
<feature type="domain" description="AB hydrolase-1" evidence="2">
    <location>
        <begin position="96"/>
        <end position="237"/>
    </location>
</feature>
<dbReference type="OrthoDB" id="8871309at2"/>
<organism evidence="3 4">
    <name type="scientific">Actinoplanes awajinensis subsp. mycoplanecinus</name>
    <dbReference type="NCBI Taxonomy" id="135947"/>
    <lineage>
        <taxon>Bacteria</taxon>
        <taxon>Bacillati</taxon>
        <taxon>Actinomycetota</taxon>
        <taxon>Actinomycetes</taxon>
        <taxon>Micromonosporales</taxon>
        <taxon>Micromonosporaceae</taxon>
        <taxon>Actinoplanes</taxon>
    </lineage>
</organism>
<dbReference type="RefSeq" id="WP_067697313.1">
    <property type="nucleotide sequence ID" value="NZ_LLZH01000278.1"/>
</dbReference>
<gene>
    <name evidence="3" type="ORF">ADL15_27730</name>
</gene>
<dbReference type="InterPro" id="IPR000073">
    <property type="entry name" value="AB_hydrolase_1"/>
</dbReference>
<feature type="region of interest" description="Disordered" evidence="1">
    <location>
        <begin position="15"/>
        <end position="91"/>
    </location>
</feature>
<dbReference type="Gene3D" id="3.40.50.1820">
    <property type="entry name" value="alpha/beta hydrolase"/>
    <property type="match status" value="1"/>
</dbReference>
<dbReference type="EMBL" id="LLZH01000278">
    <property type="protein sequence ID" value="KUL29562.1"/>
    <property type="molecule type" value="Genomic_DNA"/>
</dbReference>
<accession>A0A117MQ27</accession>
<dbReference type="Proteomes" id="UP000053244">
    <property type="component" value="Unassembled WGS sequence"/>
</dbReference>
<evidence type="ECO:0000313" key="3">
    <source>
        <dbReference type="EMBL" id="KUL29562.1"/>
    </source>
</evidence>
<name>A0A117MQ27_9ACTN</name>
<comment type="caution">
    <text evidence="3">The sequence shown here is derived from an EMBL/GenBank/DDBJ whole genome shotgun (WGS) entry which is preliminary data.</text>
</comment>
<dbReference type="GO" id="GO:0016042">
    <property type="term" value="P:lipid catabolic process"/>
    <property type="evidence" value="ECO:0007669"/>
    <property type="project" value="InterPro"/>
</dbReference>
<dbReference type="AlphaFoldDB" id="A0A117MQ27"/>
<dbReference type="PANTHER" id="PTHR32015:SF1">
    <property type="entry name" value="LIPASE"/>
    <property type="match status" value="1"/>
</dbReference>
<dbReference type="InterPro" id="IPR002918">
    <property type="entry name" value="Lipase_EstA/Esterase_EstB"/>
</dbReference>
<evidence type="ECO:0000259" key="2">
    <source>
        <dbReference type="Pfam" id="PF00561"/>
    </source>
</evidence>
<dbReference type="InterPro" id="IPR029058">
    <property type="entry name" value="AB_hydrolase_fold"/>
</dbReference>
<feature type="compositionally biased region" description="Low complexity" evidence="1">
    <location>
        <begin position="74"/>
        <end position="85"/>
    </location>
</feature>